<evidence type="ECO:0000259" key="5">
    <source>
        <dbReference type="SMART" id="SM01086"/>
    </source>
</evidence>
<dbReference type="PROSITE" id="PS50297">
    <property type="entry name" value="ANK_REP_REGION"/>
    <property type="match status" value="2"/>
</dbReference>
<feature type="domain" description="Clp ATPase C-terminal" evidence="5">
    <location>
        <begin position="479"/>
        <end position="573"/>
    </location>
</feature>
<organism evidence="6">
    <name type="scientific">Hydra vulgaris</name>
    <name type="common">Hydra</name>
    <name type="synonym">Hydra attenuata</name>
    <dbReference type="NCBI Taxonomy" id="6087"/>
    <lineage>
        <taxon>Eukaryota</taxon>
        <taxon>Metazoa</taxon>
        <taxon>Cnidaria</taxon>
        <taxon>Hydrozoa</taxon>
        <taxon>Hydroidolina</taxon>
        <taxon>Anthoathecata</taxon>
        <taxon>Aplanulata</taxon>
        <taxon>Hydridae</taxon>
        <taxon>Hydra</taxon>
    </lineage>
</organism>
<dbReference type="Pfam" id="PF12796">
    <property type="entry name" value="Ank_2"/>
    <property type="match status" value="1"/>
</dbReference>
<evidence type="ECO:0000256" key="2">
    <source>
        <dbReference type="ARBA" id="ARBA00022840"/>
    </source>
</evidence>
<evidence type="ECO:0000256" key="1">
    <source>
        <dbReference type="ARBA" id="ARBA00022741"/>
    </source>
</evidence>
<feature type="domain" description="AAA+ ATPase" evidence="4">
    <location>
        <begin position="283"/>
        <end position="423"/>
    </location>
</feature>
<dbReference type="GO" id="GO:0005524">
    <property type="term" value="F:ATP binding"/>
    <property type="evidence" value="ECO:0007669"/>
    <property type="project" value="UniProtKB-KW"/>
</dbReference>
<sequence>MLHIVKKDIKRVLSTLVVSRYRWLRVAIINSRRKDLFAANISYSNFSWKDTLFKKLQSQILISFGVLGAVSFYGHDDDSSESLCIAAAHNDLTNLERLIKNSKDVNKKHPLGWTALHSAAMAGNARAVKMLLDAGADPDALDDFSTAYKIASRHGLRVFDGKFIDKTTNNRADFSGFTPLHYACLADDYETICLLLEAGADPTIKDKSNHFAYEYVYKESNKNLIKKYQEKFNEKQALLESEERRRYPLEQRFREVIVGQQGAIQAVSSAIRRRQNGWVDDQHPLVFLFLGSSGIGKTELAKQLARFLHKDVEKSFIRLDMSEYQEKHEVSKLIGSPPGYVGYEQGGQLTTKLKAFPKAVVLFDEVEKAHPDVLTVMLQLFDEGRLTDGHGKTVECKDAIFVMTSNLASEEIADHALELRQMAKENKVNKLGHDISEDEHQIQIGQNFKENTIYPILKYHFRRDEFLGRITEFVFFLPFSKQELLKLVEKELLFWSQIAKKKHSIELSWETDVLEVLADGYNIHYGARSIKHEVERRVINQLAAAHERKLITKNNIVRLKTMYPKVENDDITVLKPTIKLEVTDSNLKTQDIFITDPWIPEAPIF</sequence>
<dbReference type="InterPro" id="IPR003959">
    <property type="entry name" value="ATPase_AAA_core"/>
</dbReference>
<dbReference type="SMART" id="SM01086">
    <property type="entry name" value="ClpB_D2-small"/>
    <property type="match status" value="1"/>
</dbReference>
<protein>
    <submittedName>
        <fullName evidence="6">Caseinolytic peptidase B protein homolog</fullName>
    </submittedName>
</protein>
<dbReference type="PANTHER" id="PTHR11638">
    <property type="entry name" value="ATP-DEPENDENT CLP PROTEASE"/>
    <property type="match status" value="1"/>
</dbReference>
<feature type="repeat" description="ANK" evidence="3">
    <location>
        <begin position="111"/>
        <end position="143"/>
    </location>
</feature>
<dbReference type="OrthoDB" id="47330at2759"/>
<dbReference type="GO" id="GO:0034605">
    <property type="term" value="P:cellular response to heat"/>
    <property type="evidence" value="ECO:0007669"/>
    <property type="project" value="TreeGrafter"/>
</dbReference>
<dbReference type="SUPFAM" id="SSF52540">
    <property type="entry name" value="P-loop containing nucleoside triphosphate hydrolases"/>
    <property type="match status" value="1"/>
</dbReference>
<evidence type="ECO:0000256" key="3">
    <source>
        <dbReference type="PROSITE-ProRule" id="PRU00023"/>
    </source>
</evidence>
<dbReference type="EMBL" id="HAAD01001241">
    <property type="protein sequence ID" value="CDG67473.1"/>
    <property type="molecule type" value="mRNA"/>
</dbReference>
<dbReference type="InterPro" id="IPR050130">
    <property type="entry name" value="ClpA_ClpB"/>
</dbReference>
<dbReference type="Gene3D" id="3.40.50.300">
    <property type="entry name" value="P-loop containing nucleotide triphosphate hydrolases"/>
    <property type="match status" value="1"/>
</dbReference>
<proteinExistence type="evidence at transcript level"/>
<dbReference type="SMART" id="SM00382">
    <property type="entry name" value="AAA"/>
    <property type="match status" value="1"/>
</dbReference>
<feature type="repeat" description="ANK" evidence="3">
    <location>
        <begin position="175"/>
        <end position="207"/>
    </location>
</feature>
<dbReference type="SUPFAM" id="SSF48403">
    <property type="entry name" value="Ankyrin repeat"/>
    <property type="match status" value="1"/>
</dbReference>
<dbReference type="Pfam" id="PF10431">
    <property type="entry name" value="ClpB_D2-small"/>
    <property type="match status" value="1"/>
</dbReference>
<dbReference type="AlphaFoldDB" id="T2M591"/>
<dbReference type="SMART" id="SM00248">
    <property type="entry name" value="ANK"/>
    <property type="match status" value="3"/>
</dbReference>
<dbReference type="GO" id="GO:0016887">
    <property type="term" value="F:ATP hydrolysis activity"/>
    <property type="evidence" value="ECO:0007669"/>
    <property type="project" value="InterPro"/>
</dbReference>
<dbReference type="PANTHER" id="PTHR11638:SF93">
    <property type="entry name" value="MITOCHONDRIAL DISAGGREGASE"/>
    <property type="match status" value="1"/>
</dbReference>
<dbReference type="PRINTS" id="PR00300">
    <property type="entry name" value="CLPPROTEASEA"/>
</dbReference>
<keyword evidence="3" id="KW-0040">ANK repeat</keyword>
<name>T2M591_HYDVU</name>
<dbReference type="InterPro" id="IPR003593">
    <property type="entry name" value="AAA+_ATPase"/>
</dbReference>
<dbReference type="CDD" id="cd19499">
    <property type="entry name" value="RecA-like_ClpB_Hsp104-like"/>
    <property type="match status" value="1"/>
</dbReference>
<evidence type="ECO:0000313" key="6">
    <source>
        <dbReference type="EMBL" id="CDG67473.1"/>
    </source>
</evidence>
<dbReference type="Gene3D" id="1.10.8.60">
    <property type="match status" value="1"/>
</dbReference>
<dbReference type="Pfam" id="PF07724">
    <property type="entry name" value="AAA_2"/>
    <property type="match status" value="1"/>
</dbReference>
<gene>
    <name evidence="6" type="primary">CLPB</name>
</gene>
<dbReference type="Gene3D" id="1.25.40.20">
    <property type="entry name" value="Ankyrin repeat-containing domain"/>
    <property type="match status" value="2"/>
</dbReference>
<dbReference type="PROSITE" id="PS50088">
    <property type="entry name" value="ANK_REPEAT"/>
    <property type="match status" value="2"/>
</dbReference>
<dbReference type="InterPro" id="IPR036770">
    <property type="entry name" value="Ankyrin_rpt-contain_sf"/>
</dbReference>
<accession>T2M591</accession>
<dbReference type="InterPro" id="IPR027417">
    <property type="entry name" value="P-loop_NTPase"/>
</dbReference>
<dbReference type="InterPro" id="IPR001270">
    <property type="entry name" value="ClpA/B"/>
</dbReference>
<keyword evidence="2" id="KW-0067">ATP-binding</keyword>
<keyword evidence="1" id="KW-0547">Nucleotide-binding</keyword>
<evidence type="ECO:0000259" key="4">
    <source>
        <dbReference type="SMART" id="SM00382"/>
    </source>
</evidence>
<reference evidence="6" key="1">
    <citation type="journal article" date="2013" name="Genome Biol. Evol.">
        <title>Punctuated emergences of genetic and phenotypic innovations in eumetazoan, bilaterian, euteleostome, and hominidae ancestors.</title>
        <authorList>
            <person name="Wenger Y."/>
            <person name="Galliot B."/>
        </authorList>
    </citation>
    <scope>NUCLEOTIDE SEQUENCE</scope>
    <source>
        <tissue evidence="6">Whole animals</tissue>
    </source>
</reference>
<dbReference type="InterPro" id="IPR002110">
    <property type="entry name" value="Ankyrin_rpt"/>
</dbReference>
<dbReference type="InterPro" id="IPR019489">
    <property type="entry name" value="Clp_ATPase_C"/>
</dbReference>
<dbReference type="GO" id="GO:0005739">
    <property type="term" value="C:mitochondrion"/>
    <property type="evidence" value="ECO:0007669"/>
    <property type="project" value="TreeGrafter"/>
</dbReference>